<dbReference type="Proteomes" id="UP000198649">
    <property type="component" value="Unassembled WGS sequence"/>
</dbReference>
<evidence type="ECO:0000313" key="3">
    <source>
        <dbReference type="Proteomes" id="UP000198649"/>
    </source>
</evidence>
<keyword evidence="3" id="KW-1185">Reference proteome</keyword>
<dbReference type="NCBIfam" id="NF045728">
    <property type="entry name" value="glycosyl_F510_1955"/>
    <property type="match status" value="1"/>
</dbReference>
<organism evidence="2 3">
    <name type="scientific">Nocardioides psychrotolerans</name>
    <dbReference type="NCBI Taxonomy" id="1005945"/>
    <lineage>
        <taxon>Bacteria</taxon>
        <taxon>Bacillati</taxon>
        <taxon>Actinomycetota</taxon>
        <taxon>Actinomycetes</taxon>
        <taxon>Propionibacteriales</taxon>
        <taxon>Nocardioidaceae</taxon>
        <taxon>Nocardioides</taxon>
    </lineage>
</organism>
<accession>A0A1I3ISW8</accession>
<proteinExistence type="predicted"/>
<keyword evidence="1" id="KW-1133">Transmembrane helix</keyword>
<evidence type="ECO:0000256" key="1">
    <source>
        <dbReference type="SAM" id="Phobius"/>
    </source>
</evidence>
<feature type="transmembrane region" description="Helical" evidence="1">
    <location>
        <begin position="25"/>
        <end position="45"/>
    </location>
</feature>
<protein>
    <submittedName>
        <fullName evidence="2">Uncharacterized protein</fullName>
    </submittedName>
</protein>
<reference evidence="2 3" key="1">
    <citation type="submission" date="2016-10" db="EMBL/GenBank/DDBJ databases">
        <authorList>
            <person name="de Groot N.N."/>
        </authorList>
    </citation>
    <scope>NUCLEOTIDE SEQUENCE [LARGE SCALE GENOMIC DNA]</scope>
    <source>
        <strain evidence="2 3">CGMCC 1.11156</strain>
    </source>
</reference>
<name>A0A1I3ISW8_9ACTN</name>
<keyword evidence="1" id="KW-0812">Transmembrane</keyword>
<dbReference type="EMBL" id="FOQG01000009">
    <property type="protein sequence ID" value="SFI51045.1"/>
    <property type="molecule type" value="Genomic_DNA"/>
</dbReference>
<sequence>MSGPKIITTPPSPGLMSLVRRPSRGSALIIGTLGVTLIAALLFAATRGDQHSTPRTTAGVDVGHIHGIGVDPGSDQLYIGAHLGTFSVTPEGTVQPVGVVRNDTMAFTVTGPGRFLASGHPEIGTDQPVHLGLIESRDAAATWESVSLAGDADFHALDTATGGRTWGADSARGLLLTSTDTRSWDTVASGQFIDVAADPAGQDIALVTTGTGQLRFYDPTGTSTAVPDSPTLTFIDWAAPDLLVGLGPDGTVFASTSTASSWERVGQVPGRPSALEVTDTGWYAASDQGLFSSTSSGSSWQPLFTYDSAP</sequence>
<gene>
    <name evidence="2" type="ORF">SAMN05216561_109134</name>
</gene>
<evidence type="ECO:0000313" key="2">
    <source>
        <dbReference type="EMBL" id="SFI51045.1"/>
    </source>
</evidence>
<dbReference type="InterPro" id="IPR054817">
    <property type="entry name" value="Glycosyl_F510_1955-like"/>
</dbReference>
<dbReference type="AlphaFoldDB" id="A0A1I3ISW8"/>
<dbReference type="SUPFAM" id="SSF110296">
    <property type="entry name" value="Oligoxyloglucan reducing end-specific cellobiohydrolase"/>
    <property type="match status" value="1"/>
</dbReference>
<dbReference type="STRING" id="1005945.SAMN05216561_109134"/>
<keyword evidence="1" id="KW-0472">Membrane</keyword>